<keyword evidence="2" id="KW-0812">Transmembrane</keyword>
<gene>
    <name evidence="3" type="ORF">QYG89_13885</name>
</gene>
<feature type="transmembrane region" description="Helical" evidence="2">
    <location>
        <begin position="6"/>
        <end position="25"/>
    </location>
</feature>
<keyword evidence="4" id="KW-1185">Reference proteome</keyword>
<name>A0ABW8IB62_9BACI</name>
<keyword evidence="2" id="KW-0472">Membrane</keyword>
<evidence type="ECO:0000313" key="4">
    <source>
        <dbReference type="Proteomes" id="UP001619911"/>
    </source>
</evidence>
<dbReference type="InterPro" id="IPR032111">
    <property type="entry name" value="Clostridium_phage_holin"/>
</dbReference>
<sequence length="113" mass="12928">MDFHMYIRSDAFILVPVLYFIGLLLRQTPHIPFWSHAWIKLSFAVIACLLHYGFAIESVVQGILVTGATVVSRDLIHHTIYGLNEQKSGRKWDPHKGAFISTEEEKEKKDSSD</sequence>
<keyword evidence="2" id="KW-1133">Transmembrane helix</keyword>
<evidence type="ECO:0000256" key="2">
    <source>
        <dbReference type="SAM" id="Phobius"/>
    </source>
</evidence>
<accession>A0ABW8IB62</accession>
<protein>
    <submittedName>
        <fullName evidence="3">Phage holin family protein</fullName>
    </submittedName>
</protein>
<evidence type="ECO:0000313" key="3">
    <source>
        <dbReference type="EMBL" id="MFK2826742.1"/>
    </source>
</evidence>
<feature type="compositionally biased region" description="Basic and acidic residues" evidence="1">
    <location>
        <begin position="103"/>
        <end position="113"/>
    </location>
</feature>
<evidence type="ECO:0000256" key="1">
    <source>
        <dbReference type="SAM" id="MobiDB-lite"/>
    </source>
</evidence>
<comment type="caution">
    <text evidence="3">The sequence shown here is derived from an EMBL/GenBank/DDBJ whole genome shotgun (WGS) entry which is preliminary data.</text>
</comment>
<feature type="region of interest" description="Disordered" evidence="1">
    <location>
        <begin position="88"/>
        <end position="113"/>
    </location>
</feature>
<dbReference type="Pfam" id="PF16079">
    <property type="entry name" value="Phage_holin_5_2"/>
    <property type="match status" value="1"/>
</dbReference>
<proteinExistence type="predicted"/>
<dbReference type="EMBL" id="JAUIYO010000014">
    <property type="protein sequence ID" value="MFK2826742.1"/>
    <property type="molecule type" value="Genomic_DNA"/>
</dbReference>
<reference evidence="3 4" key="1">
    <citation type="submission" date="2023-07" db="EMBL/GenBank/DDBJ databases">
        <title>Bacillus lucianemedeirus sp. nov, a new species isolated from an immunobiological production facility.</title>
        <authorList>
            <person name="Costa L.V."/>
            <person name="Miranda R.V.S.L."/>
            <person name="Brandao M.L.L."/>
            <person name="Reis C.M.F."/>
            <person name="Frazao A.M."/>
            <person name="Cruz F.V."/>
            <person name="Baio P.V.P."/>
            <person name="Veras J.F.C."/>
            <person name="Ramos J.N."/>
            <person name="Vieira V."/>
        </authorList>
    </citation>
    <scope>NUCLEOTIDE SEQUENCE [LARGE SCALE GENOMIC DNA]</scope>
    <source>
        <strain evidence="3 4">B190/17</strain>
    </source>
</reference>
<organism evidence="3 4">
    <name type="scientific">Bacillus lumedeiriae</name>
    <dbReference type="NCBI Taxonomy" id="3058829"/>
    <lineage>
        <taxon>Bacteria</taxon>
        <taxon>Bacillati</taxon>
        <taxon>Bacillota</taxon>
        <taxon>Bacilli</taxon>
        <taxon>Bacillales</taxon>
        <taxon>Bacillaceae</taxon>
        <taxon>Bacillus</taxon>
    </lineage>
</organism>
<dbReference type="Proteomes" id="UP001619911">
    <property type="component" value="Unassembled WGS sequence"/>
</dbReference>
<dbReference type="RefSeq" id="WP_404318336.1">
    <property type="nucleotide sequence ID" value="NZ_JAUIYO010000014.1"/>
</dbReference>